<dbReference type="GO" id="GO:0004867">
    <property type="term" value="F:serine-type endopeptidase inhibitor activity"/>
    <property type="evidence" value="ECO:0007669"/>
    <property type="project" value="UniProtKB-KW"/>
</dbReference>
<feature type="domain" description="VWFA" evidence="7">
    <location>
        <begin position="7"/>
        <end position="193"/>
    </location>
</feature>
<gene>
    <name evidence="8" type="ORF">GSONMT00071992001</name>
</gene>
<keyword evidence="2" id="KW-0272">Extracellular matrix</keyword>
<dbReference type="Gene3D" id="3.40.50.410">
    <property type="entry name" value="von Willebrand factor, type A domain"/>
    <property type="match status" value="2"/>
</dbReference>
<dbReference type="PANTHER" id="PTHR24023:SF1082">
    <property type="entry name" value="COLLAGEN TRIPLE HELIX REPEAT"/>
    <property type="match status" value="1"/>
</dbReference>
<dbReference type="InterPro" id="IPR036465">
    <property type="entry name" value="vWFA_dom_sf"/>
</dbReference>
<dbReference type="GO" id="GO:0005615">
    <property type="term" value="C:extracellular space"/>
    <property type="evidence" value="ECO:0007669"/>
    <property type="project" value="TreeGrafter"/>
</dbReference>
<dbReference type="PANTHER" id="PTHR24023">
    <property type="entry name" value="COLLAGEN ALPHA"/>
    <property type="match status" value="1"/>
</dbReference>
<comment type="subcellular location">
    <subcellularLocation>
        <location evidence="1">Secreted</location>
        <location evidence="1">Extracellular space</location>
        <location evidence="1">Extracellular matrix</location>
    </subcellularLocation>
</comment>
<feature type="compositionally biased region" description="Basic and acidic residues" evidence="6">
    <location>
        <begin position="515"/>
        <end position="526"/>
    </location>
</feature>
<feature type="region of interest" description="Disordered" evidence="6">
    <location>
        <begin position="265"/>
        <end position="349"/>
    </location>
</feature>
<dbReference type="GO" id="GO:0030198">
    <property type="term" value="P:extracellular matrix organization"/>
    <property type="evidence" value="ECO:0007669"/>
    <property type="project" value="TreeGrafter"/>
</dbReference>
<evidence type="ECO:0000256" key="4">
    <source>
        <dbReference type="ARBA" id="ARBA00022900"/>
    </source>
</evidence>
<dbReference type="AlphaFoldDB" id="A0A060WCF2"/>
<dbReference type="FunFam" id="3.40.50.410:FF:000051">
    <property type="entry name" value="Collagen type XXVIII alpha 1 chain"/>
    <property type="match status" value="1"/>
</dbReference>
<evidence type="ECO:0000256" key="2">
    <source>
        <dbReference type="ARBA" id="ARBA00022530"/>
    </source>
</evidence>
<dbReference type="GO" id="GO:0031012">
    <property type="term" value="C:extracellular matrix"/>
    <property type="evidence" value="ECO:0007669"/>
    <property type="project" value="TreeGrafter"/>
</dbReference>
<protein>
    <recommendedName>
        <fullName evidence="7">VWFA domain-containing protein</fullName>
    </recommendedName>
</protein>
<accession>A0A060WCF2</accession>
<evidence type="ECO:0000256" key="5">
    <source>
        <dbReference type="ARBA" id="ARBA00023157"/>
    </source>
</evidence>
<dbReference type="SMART" id="SM00327">
    <property type="entry name" value="VWA"/>
    <property type="match status" value="1"/>
</dbReference>
<feature type="region of interest" description="Disordered" evidence="6">
    <location>
        <begin position="386"/>
        <end position="536"/>
    </location>
</feature>
<keyword evidence="2" id="KW-0964">Secreted</keyword>
<feature type="domain" description="VWFA" evidence="7">
    <location>
        <begin position="765"/>
        <end position="828"/>
    </location>
</feature>
<organism evidence="8 9">
    <name type="scientific">Oncorhynchus mykiss</name>
    <name type="common">Rainbow trout</name>
    <name type="synonym">Salmo gairdneri</name>
    <dbReference type="NCBI Taxonomy" id="8022"/>
    <lineage>
        <taxon>Eukaryota</taxon>
        <taxon>Metazoa</taxon>
        <taxon>Chordata</taxon>
        <taxon>Craniata</taxon>
        <taxon>Vertebrata</taxon>
        <taxon>Euteleostomi</taxon>
        <taxon>Actinopterygii</taxon>
        <taxon>Neopterygii</taxon>
        <taxon>Teleostei</taxon>
        <taxon>Protacanthopterygii</taxon>
        <taxon>Salmoniformes</taxon>
        <taxon>Salmonidae</taxon>
        <taxon>Salmoninae</taxon>
        <taxon>Oncorhynchus</taxon>
    </lineage>
</organism>
<dbReference type="SUPFAM" id="SSF53300">
    <property type="entry name" value="vWA-like"/>
    <property type="match status" value="2"/>
</dbReference>
<sequence>MTTCSMEVAFILDSSESAKTFLFEKQKSFVLHFSTRLTMLQVSGWTLKLRMAALQYSSSVSIEHSFTAWQDLDVFHSRVSSMAYIGHGTYSTYAITNATQLFTQETKEDSVRVEVLMTDGADHPRNPDVIGAAADAKASGVKLFAVGLSDLARQSQKSAKLRAIASTPAQQFVHSLTDPQLEEKLLKELVSVLSSKLPYTQCPQAKVCLCERGERGPPGNPGKKGDPGYEGPSGPKGSRGEPGVSGRPGSDGLEHWVLNTVVLTSQGSPGYKGDKGPGGPPGPRGPRGDQGVNGPPGDQGPEGQTGPKGDQGPTGASGPAGDIGIGFPGPKGAKGIQGRPGTLGPIGIGEPGQPVSITVDASFGYLNKISMWTQVSIFQGDRGYEGPRGERGLTGVGVKGDKGNPGQLGSQGPVGMPGAGIQGEKGSQGPVGPPGPRGNPGVGLMGQKGSQGFSGEPGIPGERGVGEPGPKGDPGSEGLPGIPGLSGEDGDIGQKGDIGLQGPRGPDGAPGKGVPGEKGDRGERGSRGQLGAVGPVGPMGAKVSTCTTVMLNTTDPMHGWFCYYKMFPVQMDHLGGDYPVSRYVLVRRNIDNTVGYHFIRILKCYHILRMMSVFYFMLGCFVSRGTLVRSAHPDMLHQDDMILSAGVSRSDWSTGSTGSAWRGHSRTKGTVKGSFSMPCEGESGFQGITGPRGPPGQGIQGDKSYYKSGKSMDIIRCIYLLMSDLLNLQGRLGEKGEPGLTREEVIKLVRSICGCGVKCRESPLEMVFVIDSSESVGPDNFNVVKDFVNALVDRASVSRETTHVGVVLYSHINMVVVSLHQQASRDQVKTLSFTFLKTLRPL</sequence>
<dbReference type="PROSITE" id="PS50234">
    <property type="entry name" value="VWFA"/>
    <property type="match status" value="2"/>
</dbReference>
<reference evidence="8" key="1">
    <citation type="journal article" date="2014" name="Nat. Commun.">
        <title>The rainbow trout genome provides novel insights into evolution after whole-genome duplication in vertebrates.</title>
        <authorList>
            <person name="Berthelot C."/>
            <person name="Brunet F."/>
            <person name="Chalopin D."/>
            <person name="Juanchich A."/>
            <person name="Bernard M."/>
            <person name="Noel B."/>
            <person name="Bento P."/>
            <person name="Da Silva C."/>
            <person name="Labadie K."/>
            <person name="Alberti A."/>
            <person name="Aury J.M."/>
            <person name="Louis A."/>
            <person name="Dehais P."/>
            <person name="Bardou P."/>
            <person name="Montfort J."/>
            <person name="Klopp C."/>
            <person name="Cabau C."/>
            <person name="Gaspin C."/>
            <person name="Thorgaard G.H."/>
            <person name="Boussaha M."/>
            <person name="Quillet E."/>
            <person name="Guyomard R."/>
            <person name="Galiana D."/>
            <person name="Bobe J."/>
            <person name="Volff J.N."/>
            <person name="Genet C."/>
            <person name="Wincker P."/>
            <person name="Jaillon O."/>
            <person name="Roest Crollius H."/>
            <person name="Guiguen Y."/>
        </authorList>
    </citation>
    <scope>NUCLEOTIDE SEQUENCE [LARGE SCALE GENOMIC DNA]</scope>
</reference>
<dbReference type="InterPro" id="IPR050149">
    <property type="entry name" value="Collagen_superfamily"/>
</dbReference>
<evidence type="ECO:0000256" key="1">
    <source>
        <dbReference type="ARBA" id="ARBA00004498"/>
    </source>
</evidence>
<keyword evidence="3" id="KW-0646">Protease inhibitor</keyword>
<proteinExistence type="predicted"/>
<dbReference type="Pfam" id="PF01391">
    <property type="entry name" value="Collagen"/>
    <property type="match status" value="2"/>
</dbReference>
<feature type="region of interest" description="Disordered" evidence="6">
    <location>
        <begin position="212"/>
        <end position="253"/>
    </location>
</feature>
<evidence type="ECO:0000259" key="7">
    <source>
        <dbReference type="PROSITE" id="PS50234"/>
    </source>
</evidence>
<dbReference type="InterPro" id="IPR008160">
    <property type="entry name" value="Collagen"/>
</dbReference>
<keyword evidence="4" id="KW-0722">Serine protease inhibitor</keyword>
<dbReference type="GO" id="GO:0030020">
    <property type="term" value="F:extracellular matrix structural constituent conferring tensile strength"/>
    <property type="evidence" value="ECO:0007669"/>
    <property type="project" value="TreeGrafter"/>
</dbReference>
<dbReference type="InterPro" id="IPR002035">
    <property type="entry name" value="VWF_A"/>
</dbReference>
<evidence type="ECO:0000256" key="6">
    <source>
        <dbReference type="SAM" id="MobiDB-lite"/>
    </source>
</evidence>
<dbReference type="CDD" id="cd01450">
    <property type="entry name" value="vWFA_subfamily_ECM"/>
    <property type="match status" value="2"/>
</dbReference>
<dbReference type="Pfam" id="PF00092">
    <property type="entry name" value="VWA"/>
    <property type="match status" value="2"/>
</dbReference>
<dbReference type="STRING" id="8022.A0A060WCF2"/>
<dbReference type="EMBL" id="FR904483">
    <property type="protein sequence ID" value="CDQ64817.1"/>
    <property type="molecule type" value="Genomic_DNA"/>
</dbReference>
<dbReference type="PaxDb" id="8022-A0A060WCF2"/>
<reference evidence="8" key="2">
    <citation type="submission" date="2014-03" db="EMBL/GenBank/DDBJ databases">
        <authorList>
            <person name="Genoscope - CEA"/>
        </authorList>
    </citation>
    <scope>NUCLEOTIDE SEQUENCE</scope>
</reference>
<name>A0A060WCF2_ONCMY</name>
<evidence type="ECO:0000256" key="3">
    <source>
        <dbReference type="ARBA" id="ARBA00022690"/>
    </source>
</evidence>
<evidence type="ECO:0000313" key="8">
    <source>
        <dbReference type="EMBL" id="CDQ64817.1"/>
    </source>
</evidence>
<dbReference type="Proteomes" id="UP000193380">
    <property type="component" value="Unassembled WGS sequence"/>
</dbReference>
<evidence type="ECO:0000313" key="9">
    <source>
        <dbReference type="Proteomes" id="UP000193380"/>
    </source>
</evidence>
<keyword evidence="5" id="KW-1015">Disulfide bond</keyword>